<dbReference type="SUPFAM" id="SSF89957">
    <property type="entry name" value="MTH1187/YkoF-like"/>
    <property type="match status" value="1"/>
</dbReference>
<accession>A0A0P7B339</accession>
<sequence>MEISVELTFSPLQDDFEQHIINFIKKLRESGLAILENPLSTQVFGEYKQVMAVLNTEIETAFALMDKGLLYMKIVKSDRSGYEPHF</sequence>
<dbReference type="EMBL" id="LDJX01000002">
    <property type="protein sequence ID" value="KPM32854.1"/>
    <property type="molecule type" value="Genomic_DNA"/>
</dbReference>
<dbReference type="STRING" id="1300341.I595_1281"/>
<proteinExistence type="predicted"/>
<evidence type="ECO:0000313" key="1">
    <source>
        <dbReference type="EMBL" id="KPM32854.1"/>
    </source>
</evidence>
<keyword evidence="2" id="KW-1185">Reference proteome</keyword>
<dbReference type="AlphaFoldDB" id="A0A0P7B339"/>
<dbReference type="InterPro" id="IPR029756">
    <property type="entry name" value="MTH1187/YkoF-like"/>
</dbReference>
<dbReference type="PATRIC" id="fig|1300341.3.peg.1478"/>
<evidence type="ECO:0000313" key="2">
    <source>
        <dbReference type="Proteomes" id="UP000050280"/>
    </source>
</evidence>
<dbReference type="RefSeq" id="WP_054558440.1">
    <property type="nucleotide sequence ID" value="NZ_LDJX01000002.1"/>
</dbReference>
<dbReference type="Proteomes" id="UP000050280">
    <property type="component" value="Unassembled WGS sequence"/>
</dbReference>
<organism evidence="1 2">
    <name type="scientific">Croceitalea dokdonensis DOKDO 023</name>
    <dbReference type="NCBI Taxonomy" id="1300341"/>
    <lineage>
        <taxon>Bacteria</taxon>
        <taxon>Pseudomonadati</taxon>
        <taxon>Bacteroidota</taxon>
        <taxon>Flavobacteriia</taxon>
        <taxon>Flavobacteriales</taxon>
        <taxon>Flavobacteriaceae</taxon>
        <taxon>Croceitalea</taxon>
    </lineage>
</organism>
<dbReference type="OrthoDB" id="164222at2"/>
<reference evidence="1 2" key="1">
    <citation type="submission" date="2015-09" db="EMBL/GenBank/DDBJ databases">
        <title>Genome sequence of the marine flavobacterium Croceitalea dokdonensis DOKDO 023 that contains proton- and sodium-pumping rhodopsins.</title>
        <authorList>
            <person name="Kwon S.-K."/>
            <person name="Lee H.K."/>
            <person name="Kwak M.-J."/>
            <person name="Kim J.F."/>
        </authorList>
    </citation>
    <scope>NUCLEOTIDE SEQUENCE [LARGE SCALE GENOMIC DNA]</scope>
    <source>
        <strain evidence="1 2">DOKDO 023</strain>
    </source>
</reference>
<gene>
    <name evidence="1" type="ORF">I595_1281</name>
</gene>
<name>A0A0P7B339_9FLAO</name>
<comment type="caution">
    <text evidence="1">The sequence shown here is derived from an EMBL/GenBank/DDBJ whole genome shotgun (WGS) entry which is preliminary data.</text>
</comment>
<protein>
    <submittedName>
        <fullName evidence="1">Uncharacterized protein</fullName>
    </submittedName>
</protein>
<dbReference type="Gene3D" id="3.30.70.930">
    <property type="match status" value="1"/>
</dbReference>